<keyword evidence="4" id="KW-0804">Transcription</keyword>
<dbReference type="GO" id="GO:0000981">
    <property type="term" value="F:DNA-binding transcription factor activity, RNA polymerase II-specific"/>
    <property type="evidence" value="ECO:0007669"/>
    <property type="project" value="TreeGrafter"/>
</dbReference>
<dbReference type="OrthoDB" id="1390705at2759"/>
<dbReference type="InterPro" id="IPR036879">
    <property type="entry name" value="TF_MADSbox_sf"/>
</dbReference>
<evidence type="ECO:0000313" key="10">
    <source>
        <dbReference type="Proteomes" id="UP000623129"/>
    </source>
</evidence>
<dbReference type="GO" id="GO:0005634">
    <property type="term" value="C:nucleus"/>
    <property type="evidence" value="ECO:0007669"/>
    <property type="project" value="UniProtKB-SubCell"/>
</dbReference>
<dbReference type="AlphaFoldDB" id="A0A833VDL4"/>
<dbReference type="EMBL" id="SWLB01000028">
    <property type="protein sequence ID" value="KAF3320894.1"/>
    <property type="molecule type" value="Genomic_DNA"/>
</dbReference>
<dbReference type="PROSITE" id="PS50066">
    <property type="entry name" value="MADS_BOX_2"/>
    <property type="match status" value="1"/>
</dbReference>
<evidence type="ECO:0000256" key="7">
    <source>
        <dbReference type="SAM" id="MobiDB-lite"/>
    </source>
</evidence>
<evidence type="ECO:0000256" key="2">
    <source>
        <dbReference type="ARBA" id="ARBA00023015"/>
    </source>
</evidence>
<proteinExistence type="predicted"/>
<dbReference type="Pfam" id="PF00319">
    <property type="entry name" value="SRF-TF"/>
    <property type="match status" value="1"/>
</dbReference>
<dbReference type="GO" id="GO:0000978">
    <property type="term" value="F:RNA polymerase II cis-regulatory region sequence-specific DNA binding"/>
    <property type="evidence" value="ECO:0007669"/>
    <property type="project" value="TreeGrafter"/>
</dbReference>
<evidence type="ECO:0000259" key="8">
    <source>
        <dbReference type="PROSITE" id="PS50066"/>
    </source>
</evidence>
<name>A0A833VDL4_9POAL</name>
<dbReference type="CDD" id="cd00265">
    <property type="entry name" value="MADS_MEF2_like"/>
    <property type="match status" value="1"/>
</dbReference>
<dbReference type="Proteomes" id="UP000623129">
    <property type="component" value="Unassembled WGS sequence"/>
</dbReference>
<reference evidence="9" key="1">
    <citation type="submission" date="2020-01" db="EMBL/GenBank/DDBJ databases">
        <title>Genome sequence of Kobresia littledalei, the first chromosome-level genome in the family Cyperaceae.</title>
        <authorList>
            <person name="Qu G."/>
        </authorList>
    </citation>
    <scope>NUCLEOTIDE SEQUENCE</scope>
    <source>
        <strain evidence="9">C.B.Clarke</strain>
        <tissue evidence="9">Leaf</tissue>
    </source>
</reference>
<keyword evidence="10" id="KW-1185">Reference proteome</keyword>
<dbReference type="SMART" id="SM00432">
    <property type="entry name" value="MADS"/>
    <property type="match status" value="1"/>
</dbReference>
<feature type="domain" description="MADS-box" evidence="8">
    <location>
        <begin position="20"/>
        <end position="80"/>
    </location>
</feature>
<sequence>MKKAIDASDAINGKKRKRTTGRRKIEIKPIERATARQVSFSKRRSGLFKKACELSILCGAHVAVIVFSPAKKPFSFIHPLVPSVLDRYLSSQSFDQPHYYSQNQNQNQNQLLGLGSTSDASVSNLSAQLAEHTALLEATKSRNEALKERVRALEGNVWMDGDVSCLGCTELNNLKMALEKVKVDILAQAGELRIMDAARYMVAVGY</sequence>
<feature type="coiled-coil region" evidence="6">
    <location>
        <begin position="122"/>
        <end position="156"/>
    </location>
</feature>
<dbReference type="FunFam" id="3.40.1810.10:FF:000006">
    <property type="entry name" value="Agamous-like MADS-box protein AGL62"/>
    <property type="match status" value="1"/>
</dbReference>
<organism evidence="9 10">
    <name type="scientific">Carex littledalei</name>
    <dbReference type="NCBI Taxonomy" id="544730"/>
    <lineage>
        <taxon>Eukaryota</taxon>
        <taxon>Viridiplantae</taxon>
        <taxon>Streptophyta</taxon>
        <taxon>Embryophyta</taxon>
        <taxon>Tracheophyta</taxon>
        <taxon>Spermatophyta</taxon>
        <taxon>Magnoliopsida</taxon>
        <taxon>Liliopsida</taxon>
        <taxon>Poales</taxon>
        <taxon>Cyperaceae</taxon>
        <taxon>Cyperoideae</taxon>
        <taxon>Cariceae</taxon>
        <taxon>Carex</taxon>
        <taxon>Carex subgen. Euthyceras</taxon>
    </lineage>
</organism>
<dbReference type="PANTHER" id="PTHR11945">
    <property type="entry name" value="MADS BOX PROTEIN"/>
    <property type="match status" value="1"/>
</dbReference>
<dbReference type="PANTHER" id="PTHR11945:SF629">
    <property type="entry name" value="OS02G0164450 PROTEIN"/>
    <property type="match status" value="1"/>
</dbReference>
<dbReference type="InterPro" id="IPR033896">
    <property type="entry name" value="MEF2-like_N"/>
</dbReference>
<accession>A0A833VDL4</accession>
<evidence type="ECO:0000313" key="9">
    <source>
        <dbReference type="EMBL" id="KAF3320894.1"/>
    </source>
</evidence>
<dbReference type="GO" id="GO:0045944">
    <property type="term" value="P:positive regulation of transcription by RNA polymerase II"/>
    <property type="evidence" value="ECO:0007669"/>
    <property type="project" value="InterPro"/>
</dbReference>
<keyword evidence="2" id="KW-0805">Transcription regulation</keyword>
<keyword evidence="5" id="KW-0539">Nucleus</keyword>
<evidence type="ECO:0000256" key="5">
    <source>
        <dbReference type="ARBA" id="ARBA00023242"/>
    </source>
</evidence>
<evidence type="ECO:0000256" key="3">
    <source>
        <dbReference type="ARBA" id="ARBA00023125"/>
    </source>
</evidence>
<evidence type="ECO:0000256" key="4">
    <source>
        <dbReference type="ARBA" id="ARBA00023163"/>
    </source>
</evidence>
<dbReference type="PRINTS" id="PR00404">
    <property type="entry name" value="MADSDOMAIN"/>
</dbReference>
<keyword evidence="6" id="KW-0175">Coiled coil</keyword>
<comment type="subcellular location">
    <subcellularLocation>
        <location evidence="1">Nucleus</location>
    </subcellularLocation>
</comment>
<dbReference type="SUPFAM" id="SSF55455">
    <property type="entry name" value="SRF-like"/>
    <property type="match status" value="1"/>
</dbReference>
<comment type="caution">
    <text evidence="9">The sequence shown here is derived from an EMBL/GenBank/DDBJ whole genome shotgun (WGS) entry which is preliminary data.</text>
</comment>
<keyword evidence="3" id="KW-0238">DNA-binding</keyword>
<gene>
    <name evidence="9" type="ORF">FCM35_KLT15028</name>
</gene>
<dbReference type="GO" id="GO:0046983">
    <property type="term" value="F:protein dimerization activity"/>
    <property type="evidence" value="ECO:0007669"/>
    <property type="project" value="InterPro"/>
</dbReference>
<dbReference type="Gene3D" id="3.40.1810.10">
    <property type="entry name" value="Transcription factor, MADS-box"/>
    <property type="match status" value="1"/>
</dbReference>
<feature type="region of interest" description="Disordered" evidence="7">
    <location>
        <begin position="1"/>
        <end position="21"/>
    </location>
</feature>
<evidence type="ECO:0000256" key="1">
    <source>
        <dbReference type="ARBA" id="ARBA00004123"/>
    </source>
</evidence>
<evidence type="ECO:0000256" key="6">
    <source>
        <dbReference type="SAM" id="Coils"/>
    </source>
</evidence>
<dbReference type="InterPro" id="IPR002100">
    <property type="entry name" value="TF_MADSbox"/>
</dbReference>
<protein>
    <submittedName>
        <fullName evidence="9">Agamous-like MADS-box protein AGL62</fullName>
    </submittedName>
</protein>